<dbReference type="SMART" id="SM00343">
    <property type="entry name" value="ZnF_C2HC"/>
    <property type="match status" value="2"/>
</dbReference>
<dbReference type="SUPFAM" id="SSF57756">
    <property type="entry name" value="Retrovirus zinc finger-like domains"/>
    <property type="match status" value="2"/>
</dbReference>
<dbReference type="PANTHER" id="PTHR33680:SF1">
    <property type="entry name" value="OS05G0489500 PROTEIN"/>
    <property type="match status" value="1"/>
</dbReference>
<dbReference type="Pfam" id="PF06839">
    <property type="entry name" value="Zn_ribbon_GRF"/>
    <property type="match status" value="1"/>
</dbReference>
<feature type="region of interest" description="Disordered" evidence="5">
    <location>
        <begin position="100"/>
        <end position="122"/>
    </location>
</feature>
<reference evidence="8 9" key="1">
    <citation type="submission" date="2024-02" db="EMBL/GenBank/DDBJ databases">
        <authorList>
            <person name="Vignale AGUSTIN F."/>
            <person name="Sosa J E."/>
            <person name="Modenutti C."/>
        </authorList>
    </citation>
    <scope>NUCLEOTIDE SEQUENCE [LARGE SCALE GENOMIC DNA]</scope>
</reference>
<dbReference type="PROSITE" id="PS50158">
    <property type="entry name" value="ZF_CCHC"/>
    <property type="match status" value="2"/>
</dbReference>
<sequence length="159" mass="17077">MSSGSAQRYNSRQGACIHCRQTGHSSNDCPSQASRPGSAWSREMNLQNGESSIRCDRCGTACTLQTANTANNRGRKFYSCRSQGCNFFVWEDELNGGRSAPHGYVSSSTSNPNRRGGRGGAHANDVTFVSATGEPVSGRRCFVCGDPSHFANVCPNRGM</sequence>
<keyword evidence="1" id="KW-0479">Metal-binding</keyword>
<dbReference type="EMBL" id="CAUOFW020004791">
    <property type="protein sequence ID" value="CAK9167272.1"/>
    <property type="molecule type" value="Genomic_DNA"/>
</dbReference>
<dbReference type="InterPro" id="IPR001878">
    <property type="entry name" value="Znf_CCHC"/>
</dbReference>
<dbReference type="InterPro" id="IPR010666">
    <property type="entry name" value="Znf_GRF"/>
</dbReference>
<name>A0ABC8TCX6_9AQUA</name>
<gene>
    <name evidence="8" type="ORF">ILEXP_LOCUS36534</name>
</gene>
<evidence type="ECO:0000256" key="2">
    <source>
        <dbReference type="ARBA" id="ARBA00022771"/>
    </source>
</evidence>
<keyword evidence="2 4" id="KW-0863">Zinc-finger</keyword>
<feature type="domain" description="GRF-type" evidence="7">
    <location>
        <begin position="55"/>
        <end position="94"/>
    </location>
</feature>
<evidence type="ECO:0000256" key="4">
    <source>
        <dbReference type="PROSITE-ProRule" id="PRU00047"/>
    </source>
</evidence>
<feature type="domain" description="CCHC-type" evidence="6">
    <location>
        <begin position="139"/>
        <end position="156"/>
    </location>
</feature>
<evidence type="ECO:0000256" key="1">
    <source>
        <dbReference type="ARBA" id="ARBA00022723"/>
    </source>
</evidence>
<evidence type="ECO:0000259" key="6">
    <source>
        <dbReference type="PROSITE" id="PS50158"/>
    </source>
</evidence>
<evidence type="ECO:0000259" key="7">
    <source>
        <dbReference type="PROSITE" id="PS51999"/>
    </source>
</evidence>
<dbReference type="Pfam" id="PF00098">
    <property type="entry name" value="zf-CCHC"/>
    <property type="match status" value="1"/>
</dbReference>
<dbReference type="InterPro" id="IPR036875">
    <property type="entry name" value="Znf_CCHC_sf"/>
</dbReference>
<keyword evidence="9" id="KW-1185">Reference proteome</keyword>
<keyword evidence="3" id="KW-0862">Zinc</keyword>
<dbReference type="AlphaFoldDB" id="A0ABC8TCX6"/>
<feature type="domain" description="CCHC-type" evidence="6">
    <location>
        <begin position="16"/>
        <end position="31"/>
    </location>
</feature>
<dbReference type="PROSITE" id="PS51999">
    <property type="entry name" value="ZF_GRF"/>
    <property type="match status" value="1"/>
</dbReference>
<evidence type="ECO:0000313" key="8">
    <source>
        <dbReference type="EMBL" id="CAK9167272.1"/>
    </source>
</evidence>
<dbReference type="PANTHER" id="PTHR33680">
    <property type="entry name" value="OS07G0190500 PROTEIN"/>
    <property type="match status" value="1"/>
</dbReference>
<protein>
    <recommendedName>
        <fullName evidence="10">DNA topoisomerase 3-alpha</fullName>
    </recommendedName>
</protein>
<accession>A0ABC8TCX6</accession>
<dbReference type="Proteomes" id="UP001642360">
    <property type="component" value="Unassembled WGS sequence"/>
</dbReference>
<dbReference type="Gene3D" id="4.10.60.10">
    <property type="entry name" value="Zinc finger, CCHC-type"/>
    <property type="match status" value="2"/>
</dbReference>
<evidence type="ECO:0008006" key="10">
    <source>
        <dbReference type="Google" id="ProtNLM"/>
    </source>
</evidence>
<dbReference type="GO" id="GO:0008270">
    <property type="term" value="F:zinc ion binding"/>
    <property type="evidence" value="ECO:0007669"/>
    <property type="project" value="UniProtKB-KW"/>
</dbReference>
<evidence type="ECO:0000313" key="9">
    <source>
        <dbReference type="Proteomes" id="UP001642360"/>
    </source>
</evidence>
<proteinExistence type="predicted"/>
<evidence type="ECO:0000256" key="5">
    <source>
        <dbReference type="SAM" id="MobiDB-lite"/>
    </source>
</evidence>
<evidence type="ECO:0000256" key="3">
    <source>
        <dbReference type="ARBA" id="ARBA00022833"/>
    </source>
</evidence>
<comment type="caution">
    <text evidence="8">The sequence shown here is derived from an EMBL/GenBank/DDBJ whole genome shotgun (WGS) entry which is preliminary data.</text>
</comment>
<organism evidence="8 9">
    <name type="scientific">Ilex paraguariensis</name>
    <name type="common">yerba mate</name>
    <dbReference type="NCBI Taxonomy" id="185542"/>
    <lineage>
        <taxon>Eukaryota</taxon>
        <taxon>Viridiplantae</taxon>
        <taxon>Streptophyta</taxon>
        <taxon>Embryophyta</taxon>
        <taxon>Tracheophyta</taxon>
        <taxon>Spermatophyta</taxon>
        <taxon>Magnoliopsida</taxon>
        <taxon>eudicotyledons</taxon>
        <taxon>Gunneridae</taxon>
        <taxon>Pentapetalae</taxon>
        <taxon>asterids</taxon>
        <taxon>campanulids</taxon>
        <taxon>Aquifoliales</taxon>
        <taxon>Aquifoliaceae</taxon>
        <taxon>Ilex</taxon>
    </lineage>
</organism>